<dbReference type="Proteomes" id="UP000182257">
    <property type="component" value="Unassembled WGS sequence"/>
</dbReference>
<evidence type="ECO:0000313" key="1">
    <source>
        <dbReference type="EMBL" id="SEA56680.1"/>
    </source>
</evidence>
<dbReference type="EMBL" id="FNRF01000003">
    <property type="protein sequence ID" value="SEA56680.1"/>
    <property type="molecule type" value="Genomic_DNA"/>
</dbReference>
<protein>
    <submittedName>
        <fullName evidence="1">Uncharacterized protein</fullName>
    </submittedName>
</protein>
<name>A0A1H4C8M7_XYLRU</name>
<reference evidence="1 2" key="1">
    <citation type="submission" date="2016-10" db="EMBL/GenBank/DDBJ databases">
        <authorList>
            <person name="de Groot N.N."/>
        </authorList>
    </citation>
    <scope>NUCLEOTIDE SEQUENCE [LARGE SCALE GENOMIC DNA]</scope>
    <source>
        <strain evidence="1 2">D31d</strain>
    </source>
</reference>
<proteinExistence type="predicted"/>
<organism evidence="1 2">
    <name type="scientific">Xylanibacter ruminicola</name>
    <name type="common">Prevotella ruminicola</name>
    <dbReference type="NCBI Taxonomy" id="839"/>
    <lineage>
        <taxon>Bacteria</taxon>
        <taxon>Pseudomonadati</taxon>
        <taxon>Bacteroidota</taxon>
        <taxon>Bacteroidia</taxon>
        <taxon>Bacteroidales</taxon>
        <taxon>Prevotellaceae</taxon>
        <taxon>Xylanibacter</taxon>
    </lineage>
</organism>
<accession>A0A1H4C8M7</accession>
<sequence>MVDVNMMSAIERPFFSTRRCIVVPTEGAPMCSKVGEGHIIFLNVKENYWCQWVYQFAHEYCHHLIDGTLTGEWSNLLWFEETICELSSLYNLNKMVDFCSTNGLPGYSSSVQVYLGNLLTKNNAYNLNASGGWYLEKSEILKNEKYKRDLYNAIAVMMYPLFVKNPNLWKLILNIGDIRSWTTLDDLFSHLEATADYSYSESLCRLRRMFS</sequence>
<evidence type="ECO:0000313" key="2">
    <source>
        <dbReference type="Proteomes" id="UP000182257"/>
    </source>
</evidence>
<dbReference type="AlphaFoldDB" id="A0A1H4C8M7"/>
<gene>
    <name evidence="1" type="ORF">SAMN05216462_1827</name>
</gene>